<dbReference type="AlphaFoldDB" id="A0A1G8XJJ0"/>
<dbReference type="STRING" id="890420.SAMN05216226_111114"/>
<keyword evidence="4" id="KW-1185">Reference proteome</keyword>
<proteinExistence type="predicted"/>
<accession>A0A1G8XJJ0</accession>
<dbReference type="EMBL" id="FNFC01000011">
    <property type="protein sequence ID" value="SDJ90646.1"/>
    <property type="molecule type" value="Genomic_DNA"/>
</dbReference>
<name>A0A1G8XJJ0_9EURY</name>
<evidence type="ECO:0000313" key="3">
    <source>
        <dbReference type="EMBL" id="SDJ90646.1"/>
    </source>
</evidence>
<gene>
    <name evidence="3" type="ORF">SAMN05216226_111114</name>
</gene>
<dbReference type="InterPro" id="IPR011006">
    <property type="entry name" value="CheY-like_superfamily"/>
</dbReference>
<dbReference type="GO" id="GO:0000160">
    <property type="term" value="P:phosphorelay signal transduction system"/>
    <property type="evidence" value="ECO:0007669"/>
    <property type="project" value="InterPro"/>
</dbReference>
<evidence type="ECO:0000259" key="2">
    <source>
        <dbReference type="PROSITE" id="PS50110"/>
    </source>
</evidence>
<sequence length="68" mass="7311">MNVRMPVLDGIGASEDIIEYDADATTVICSGNRQDEKLKAAVAAGAVDYLTKPFQRAGFLEVVTSHLK</sequence>
<evidence type="ECO:0000256" key="1">
    <source>
        <dbReference type="PROSITE-ProRule" id="PRU00169"/>
    </source>
</evidence>
<reference evidence="3 4" key="1">
    <citation type="submission" date="2016-10" db="EMBL/GenBank/DDBJ databases">
        <authorList>
            <person name="de Groot N.N."/>
        </authorList>
    </citation>
    <scope>NUCLEOTIDE SEQUENCE [LARGE SCALE GENOMIC DNA]</scope>
    <source>
        <strain evidence="3 4">IBRC-M10015</strain>
    </source>
</reference>
<dbReference type="PROSITE" id="PS50110">
    <property type="entry name" value="RESPONSE_REGULATORY"/>
    <property type="match status" value="1"/>
</dbReference>
<dbReference type="Pfam" id="PF00072">
    <property type="entry name" value="Response_reg"/>
    <property type="match status" value="1"/>
</dbReference>
<protein>
    <submittedName>
        <fullName evidence="3">Two-component system, chemotaxis family, response regulator CheY</fullName>
    </submittedName>
</protein>
<comment type="caution">
    <text evidence="1">Lacks conserved residue(s) required for the propagation of feature annotation.</text>
</comment>
<dbReference type="Gene3D" id="3.40.50.2300">
    <property type="match status" value="1"/>
</dbReference>
<dbReference type="InterPro" id="IPR001789">
    <property type="entry name" value="Sig_transdc_resp-reg_receiver"/>
</dbReference>
<dbReference type="Proteomes" id="UP000198856">
    <property type="component" value="Unassembled WGS sequence"/>
</dbReference>
<feature type="domain" description="Response regulatory" evidence="2">
    <location>
        <begin position="1"/>
        <end position="67"/>
    </location>
</feature>
<dbReference type="SUPFAM" id="SSF52172">
    <property type="entry name" value="CheY-like"/>
    <property type="match status" value="1"/>
</dbReference>
<evidence type="ECO:0000313" key="4">
    <source>
        <dbReference type="Proteomes" id="UP000198856"/>
    </source>
</evidence>
<organism evidence="3 4">
    <name type="scientific">Halovenus aranensis</name>
    <dbReference type="NCBI Taxonomy" id="890420"/>
    <lineage>
        <taxon>Archaea</taxon>
        <taxon>Methanobacteriati</taxon>
        <taxon>Methanobacteriota</taxon>
        <taxon>Stenosarchaea group</taxon>
        <taxon>Halobacteria</taxon>
        <taxon>Halobacteriales</taxon>
        <taxon>Haloarculaceae</taxon>
        <taxon>Halovenus</taxon>
    </lineage>
</organism>